<dbReference type="GO" id="GO:0070782">
    <property type="term" value="P:phosphatidylserine exposure on apoptotic cell surface"/>
    <property type="evidence" value="ECO:0000318"/>
    <property type="project" value="GO_Central"/>
</dbReference>
<gene>
    <name evidence="8" type="primary">AUGUSTUS-3.0.2_13535</name>
    <name evidence="8" type="ORF">TcasGA2_TC013535</name>
</gene>
<evidence type="ECO:0000256" key="6">
    <source>
        <dbReference type="ARBA" id="ARBA00023136"/>
    </source>
</evidence>
<evidence type="ECO:0000256" key="4">
    <source>
        <dbReference type="ARBA" id="ARBA00022692"/>
    </source>
</evidence>
<feature type="transmembrane region" description="Helical" evidence="7">
    <location>
        <begin position="352"/>
        <end position="377"/>
    </location>
</feature>
<dbReference type="InterPro" id="IPR018629">
    <property type="entry name" value="XK-rel"/>
</dbReference>
<dbReference type="GO" id="GO:0043652">
    <property type="term" value="P:engulfment of apoptotic cell"/>
    <property type="evidence" value="ECO:0000318"/>
    <property type="project" value="GO_Central"/>
</dbReference>
<evidence type="ECO:0000313" key="8">
    <source>
        <dbReference type="EMBL" id="EFA03532.1"/>
    </source>
</evidence>
<dbReference type="eggNOG" id="KOG4790">
    <property type="taxonomic scope" value="Eukaryota"/>
</dbReference>
<feature type="transmembrane region" description="Helical" evidence="7">
    <location>
        <begin position="319"/>
        <end position="340"/>
    </location>
</feature>
<dbReference type="InterPro" id="IPR050895">
    <property type="entry name" value="XK-related_scramblase"/>
</dbReference>
<dbReference type="FunCoup" id="D6WL02">
    <property type="interactions" value="71"/>
</dbReference>
<feature type="transmembrane region" description="Helical" evidence="7">
    <location>
        <begin position="236"/>
        <end position="258"/>
    </location>
</feature>
<keyword evidence="5 7" id="KW-1133">Transmembrane helix</keyword>
<comment type="subcellular location">
    <subcellularLocation>
        <location evidence="1">Cell membrane</location>
        <topology evidence="1">Multi-pass membrane protein</topology>
    </subcellularLocation>
    <subcellularLocation>
        <location evidence="7">Membrane</location>
        <topology evidence="7">Multi-pass membrane protein</topology>
    </subcellularLocation>
</comment>
<dbReference type="GO" id="GO:0005886">
    <property type="term" value="C:plasma membrane"/>
    <property type="evidence" value="ECO:0000318"/>
    <property type="project" value="GO_Central"/>
</dbReference>
<dbReference type="GO" id="GO:1902742">
    <property type="term" value="P:apoptotic process involved in development"/>
    <property type="evidence" value="ECO:0000318"/>
    <property type="project" value="GO_Central"/>
</dbReference>
<evidence type="ECO:0000256" key="7">
    <source>
        <dbReference type="RuleBase" id="RU910716"/>
    </source>
</evidence>
<dbReference type="HOGENOM" id="CLU_708505_0_0_1"/>
<evidence type="ECO:0000256" key="2">
    <source>
        <dbReference type="ARBA" id="ARBA00008789"/>
    </source>
</evidence>
<organism evidence="8 9">
    <name type="scientific">Tribolium castaneum</name>
    <name type="common">Red flour beetle</name>
    <dbReference type="NCBI Taxonomy" id="7070"/>
    <lineage>
        <taxon>Eukaryota</taxon>
        <taxon>Metazoa</taxon>
        <taxon>Ecdysozoa</taxon>
        <taxon>Arthropoda</taxon>
        <taxon>Hexapoda</taxon>
        <taxon>Insecta</taxon>
        <taxon>Pterygota</taxon>
        <taxon>Neoptera</taxon>
        <taxon>Endopterygota</taxon>
        <taxon>Coleoptera</taxon>
        <taxon>Polyphaga</taxon>
        <taxon>Cucujiformia</taxon>
        <taxon>Tenebrionidae</taxon>
        <taxon>Tenebrionidae incertae sedis</taxon>
        <taxon>Tribolium</taxon>
    </lineage>
</organism>
<reference evidence="8 9" key="1">
    <citation type="journal article" date="2008" name="Nature">
        <title>The genome of the model beetle and pest Tribolium castaneum.</title>
        <authorList>
            <consortium name="Tribolium Genome Sequencing Consortium"/>
            <person name="Richards S."/>
            <person name="Gibbs R.A."/>
            <person name="Weinstock G.M."/>
            <person name="Brown S.J."/>
            <person name="Denell R."/>
            <person name="Beeman R.W."/>
            <person name="Gibbs R."/>
            <person name="Beeman R.W."/>
            <person name="Brown S.J."/>
            <person name="Bucher G."/>
            <person name="Friedrich M."/>
            <person name="Grimmelikhuijzen C.J."/>
            <person name="Klingler M."/>
            <person name="Lorenzen M."/>
            <person name="Richards S."/>
            <person name="Roth S."/>
            <person name="Schroder R."/>
            <person name="Tautz D."/>
            <person name="Zdobnov E.M."/>
            <person name="Muzny D."/>
            <person name="Gibbs R.A."/>
            <person name="Weinstock G.M."/>
            <person name="Attaway T."/>
            <person name="Bell S."/>
            <person name="Buhay C.J."/>
            <person name="Chandrabose M.N."/>
            <person name="Chavez D."/>
            <person name="Clerk-Blankenburg K.P."/>
            <person name="Cree A."/>
            <person name="Dao M."/>
            <person name="Davis C."/>
            <person name="Chacko J."/>
            <person name="Dinh H."/>
            <person name="Dugan-Rocha S."/>
            <person name="Fowler G."/>
            <person name="Garner T.T."/>
            <person name="Garnes J."/>
            <person name="Gnirke A."/>
            <person name="Hawes A."/>
            <person name="Hernandez J."/>
            <person name="Hines S."/>
            <person name="Holder M."/>
            <person name="Hume J."/>
            <person name="Jhangiani S.N."/>
            <person name="Joshi V."/>
            <person name="Khan Z.M."/>
            <person name="Jackson L."/>
            <person name="Kovar C."/>
            <person name="Kowis A."/>
            <person name="Lee S."/>
            <person name="Lewis L.R."/>
            <person name="Margolis J."/>
            <person name="Morgan M."/>
            <person name="Nazareth L.V."/>
            <person name="Nguyen N."/>
            <person name="Okwuonu G."/>
            <person name="Parker D."/>
            <person name="Richards S."/>
            <person name="Ruiz S.J."/>
            <person name="Santibanez J."/>
            <person name="Savard J."/>
            <person name="Scherer S.E."/>
            <person name="Schneider B."/>
            <person name="Sodergren E."/>
            <person name="Tautz D."/>
            <person name="Vattahil S."/>
            <person name="Villasana D."/>
            <person name="White C.S."/>
            <person name="Wright R."/>
            <person name="Park Y."/>
            <person name="Beeman R.W."/>
            <person name="Lord J."/>
            <person name="Oppert B."/>
            <person name="Lorenzen M."/>
            <person name="Brown S."/>
            <person name="Wang L."/>
            <person name="Savard J."/>
            <person name="Tautz D."/>
            <person name="Richards S."/>
            <person name="Weinstock G."/>
            <person name="Gibbs R.A."/>
            <person name="Liu Y."/>
            <person name="Worley K."/>
            <person name="Weinstock G."/>
            <person name="Elsik C.G."/>
            <person name="Reese J.T."/>
            <person name="Elhaik E."/>
            <person name="Landan G."/>
            <person name="Graur D."/>
            <person name="Arensburger P."/>
            <person name="Atkinson P."/>
            <person name="Beeman R.W."/>
            <person name="Beidler J."/>
            <person name="Brown S.J."/>
            <person name="Demuth J.P."/>
            <person name="Drury D.W."/>
            <person name="Du Y.Z."/>
            <person name="Fujiwara H."/>
            <person name="Lorenzen M."/>
            <person name="Maselli V."/>
            <person name="Osanai M."/>
            <person name="Park Y."/>
            <person name="Robertson H.M."/>
            <person name="Tu Z."/>
            <person name="Wang J.J."/>
            <person name="Wang S."/>
            <person name="Richards S."/>
            <person name="Song H."/>
            <person name="Zhang L."/>
            <person name="Sodergren E."/>
            <person name="Werner D."/>
            <person name="Stanke M."/>
            <person name="Morgenstern B."/>
            <person name="Solovyev V."/>
            <person name="Kosarev P."/>
            <person name="Brown G."/>
            <person name="Chen H.C."/>
            <person name="Ermolaeva O."/>
            <person name="Hlavina W."/>
            <person name="Kapustin Y."/>
            <person name="Kiryutin B."/>
            <person name="Kitts P."/>
            <person name="Maglott D."/>
            <person name="Pruitt K."/>
            <person name="Sapojnikov V."/>
            <person name="Souvorov A."/>
            <person name="Mackey A.J."/>
            <person name="Waterhouse R.M."/>
            <person name="Wyder S."/>
            <person name="Zdobnov E.M."/>
            <person name="Zdobnov E.M."/>
            <person name="Wyder S."/>
            <person name="Kriventseva E.V."/>
            <person name="Kadowaki T."/>
            <person name="Bork P."/>
            <person name="Aranda M."/>
            <person name="Bao R."/>
            <person name="Beermann A."/>
            <person name="Berns N."/>
            <person name="Bolognesi R."/>
            <person name="Bonneton F."/>
            <person name="Bopp D."/>
            <person name="Brown S.J."/>
            <person name="Bucher G."/>
            <person name="Butts T."/>
            <person name="Chaumot A."/>
            <person name="Denell R.E."/>
            <person name="Ferrier D.E."/>
            <person name="Friedrich M."/>
            <person name="Gordon C.M."/>
            <person name="Jindra M."/>
            <person name="Klingler M."/>
            <person name="Lan Q."/>
            <person name="Lattorff H.M."/>
            <person name="Laudet V."/>
            <person name="von Levetsow C."/>
            <person name="Liu Z."/>
            <person name="Lutz R."/>
            <person name="Lynch J.A."/>
            <person name="da Fonseca R.N."/>
            <person name="Posnien N."/>
            <person name="Reuter R."/>
            <person name="Roth S."/>
            <person name="Savard J."/>
            <person name="Schinko J.B."/>
            <person name="Schmitt C."/>
            <person name="Schoppmeier M."/>
            <person name="Schroder R."/>
            <person name="Shippy T.D."/>
            <person name="Simonnet F."/>
            <person name="Marques-Souza H."/>
            <person name="Tautz D."/>
            <person name="Tomoyasu Y."/>
            <person name="Trauner J."/>
            <person name="Van der Zee M."/>
            <person name="Vervoort M."/>
            <person name="Wittkopp N."/>
            <person name="Wimmer E.A."/>
            <person name="Yang X."/>
            <person name="Jones A.K."/>
            <person name="Sattelle D.B."/>
            <person name="Ebert P.R."/>
            <person name="Nelson D."/>
            <person name="Scott J.G."/>
            <person name="Beeman R.W."/>
            <person name="Muthukrishnan S."/>
            <person name="Kramer K.J."/>
            <person name="Arakane Y."/>
            <person name="Beeman R.W."/>
            <person name="Zhu Q."/>
            <person name="Hogenkamp D."/>
            <person name="Dixit R."/>
            <person name="Oppert B."/>
            <person name="Jiang H."/>
            <person name="Zou Z."/>
            <person name="Marshall J."/>
            <person name="Elpidina E."/>
            <person name="Vinokurov K."/>
            <person name="Oppert C."/>
            <person name="Zou Z."/>
            <person name="Evans J."/>
            <person name="Lu Z."/>
            <person name="Zhao P."/>
            <person name="Sumathipala N."/>
            <person name="Altincicek B."/>
            <person name="Vilcinskas A."/>
            <person name="Williams M."/>
            <person name="Hultmark D."/>
            <person name="Hetru C."/>
            <person name="Jiang H."/>
            <person name="Grimmelikhuijzen C.J."/>
            <person name="Hauser F."/>
            <person name="Cazzamali G."/>
            <person name="Williamson M."/>
            <person name="Park Y."/>
            <person name="Li B."/>
            <person name="Tanaka Y."/>
            <person name="Predel R."/>
            <person name="Neupert S."/>
            <person name="Schachtner J."/>
            <person name="Verleyen P."/>
            <person name="Raible F."/>
            <person name="Bork P."/>
            <person name="Friedrich M."/>
            <person name="Walden K.K."/>
            <person name="Robertson H.M."/>
            <person name="Angeli S."/>
            <person name="Foret S."/>
            <person name="Bucher G."/>
            <person name="Schuetz S."/>
            <person name="Maleszka R."/>
            <person name="Wimmer E.A."/>
            <person name="Beeman R.W."/>
            <person name="Lorenzen M."/>
            <person name="Tomoyasu Y."/>
            <person name="Miller S.C."/>
            <person name="Grossmann D."/>
            <person name="Bucher G."/>
        </authorList>
    </citation>
    <scope>NUCLEOTIDE SEQUENCE [LARGE SCALE GENOMIC DNA]</scope>
    <source>
        <strain evidence="8 9">Georgia GA2</strain>
    </source>
</reference>
<feature type="transmembrane region" description="Helical" evidence="7">
    <location>
        <begin position="265"/>
        <end position="281"/>
    </location>
</feature>
<evidence type="ECO:0000256" key="5">
    <source>
        <dbReference type="ARBA" id="ARBA00022989"/>
    </source>
</evidence>
<evidence type="ECO:0000313" key="9">
    <source>
        <dbReference type="Proteomes" id="UP000007266"/>
    </source>
</evidence>
<reference evidence="8 9" key="2">
    <citation type="journal article" date="2010" name="Nucleic Acids Res.">
        <title>BeetleBase in 2010: revisions to provide comprehensive genomic information for Tribolium castaneum.</title>
        <authorList>
            <person name="Kim H.S."/>
            <person name="Murphy T."/>
            <person name="Xia J."/>
            <person name="Caragea D."/>
            <person name="Park Y."/>
            <person name="Beeman R.W."/>
            <person name="Lorenzen M.D."/>
            <person name="Butcher S."/>
            <person name="Manak J.R."/>
            <person name="Brown S.J."/>
        </authorList>
    </citation>
    <scope>GENOME REANNOTATION</scope>
    <source>
        <strain evidence="8 9">Georgia GA2</strain>
    </source>
</reference>
<feature type="transmembrane region" description="Helical" evidence="7">
    <location>
        <begin position="293"/>
        <end position="312"/>
    </location>
</feature>
<dbReference type="AlphaFoldDB" id="D6WL02"/>
<dbReference type="Pfam" id="PF09815">
    <property type="entry name" value="XK-related"/>
    <property type="match status" value="2"/>
</dbReference>
<dbReference type="PANTHER" id="PTHR16024">
    <property type="entry name" value="XK-RELATED PROTEIN"/>
    <property type="match status" value="1"/>
</dbReference>
<proteinExistence type="inferred from homology"/>
<evidence type="ECO:0000256" key="1">
    <source>
        <dbReference type="ARBA" id="ARBA00004651"/>
    </source>
</evidence>
<dbReference type="PANTHER" id="PTHR16024:SF27">
    <property type="entry name" value="XK-RELATED PROTEIN"/>
    <property type="match status" value="1"/>
</dbReference>
<dbReference type="InParanoid" id="D6WL02"/>
<dbReference type="OMA" id="HINIVMR"/>
<dbReference type="Proteomes" id="UP000007266">
    <property type="component" value="Linkage group 5"/>
</dbReference>
<evidence type="ECO:0000256" key="3">
    <source>
        <dbReference type="ARBA" id="ARBA00022475"/>
    </source>
</evidence>
<comment type="similarity">
    <text evidence="2 7">Belongs to the XK family.</text>
</comment>
<dbReference type="PhylomeDB" id="D6WL02"/>
<keyword evidence="4 7" id="KW-0812">Transmembrane</keyword>
<keyword evidence="6 7" id="KW-0472">Membrane</keyword>
<sequence length="390" mass="45676">MEGCGCDNFLWWLIKTLEHLLFPIWAVWRYAERIFWSIEGMRSDDEKYISEAIETVTAPRSIELYFFFQAFLQSLPQMLLHINIVMRQTQDTNKQTTDAEILSFAFNLAKLSATVAFYHRFKTQKLAGKQYPWFKAYKKPGIDQVDSLLKPAPVEPQTKNIEDPVISESRRSSGSYMEPSTGPLNDLKEVPGTLRETSVIDGPLRKLYQETSEPDFNVKRVAEIKGLPEDDLAGKLVAFCWWSCFLLVRILAISAFFFFYPDATIWLLFAHFLIVIAFLIYDVKSDEVKRAKALFFVFIGLIYIFCIIEFKIKFKKTKFMYYGYFSLVFLQNFAMCLVWWTHNVEDMESDFWFRYIFYIVVVGSIISVMSMILYLNINKPEKIVVAKRIL</sequence>
<protein>
    <recommendedName>
        <fullName evidence="7">XK-related protein</fullName>
    </recommendedName>
</protein>
<name>D6WL02_TRICA</name>
<keyword evidence="9" id="KW-1185">Reference proteome</keyword>
<dbReference type="EMBL" id="KQ971343">
    <property type="protein sequence ID" value="EFA03532.1"/>
    <property type="molecule type" value="Genomic_DNA"/>
</dbReference>
<keyword evidence="3" id="KW-1003">Cell membrane</keyword>
<accession>D6WL02</accession>